<accession>A0A1M5R720</accession>
<evidence type="ECO:0000256" key="1">
    <source>
        <dbReference type="SAM" id="SignalP"/>
    </source>
</evidence>
<dbReference type="EMBL" id="FQWQ01000002">
    <property type="protein sequence ID" value="SHH21799.1"/>
    <property type="molecule type" value="Genomic_DNA"/>
</dbReference>
<name>A0A1M5R720_9BACT</name>
<sequence>MKSSIRIKWLLLFFLLPATLWAQKQERQMGDTTYYPTLIPEAKQGLLRDVSVIANMNFALRNEFQDGDYMKTRFRNEQFRLEIRGKVHDKVFFRFRDRYTRAQTSESVDNLSRSVDLAYLRFDISEKWSASAGKMCADWGAWEFDWNPIDIYEYSDIVEYADNFLTGVGATYTPSQRNQWTFQVLDSRTKTFTELYGTQPNFTESKAPLAFVVNWRGSLLDGKIKTIWSYSLFNEASNANMNYIALGNEFTLNKFRFIYDFKWSDEQLDRTGLVSQTVPDNIYPYALANSRYIGHWINLRYMITPKLHLTFVGMMDIAQWRNSFNDPENTTGEQHIRTAWGYIPAAEYYPWDNLNLKFFANWVGRVYKYSDYAKTRFGVADYNTGRFTVGFITPLGIL</sequence>
<proteinExistence type="predicted"/>
<dbReference type="OrthoDB" id="846879at2"/>
<keyword evidence="1" id="KW-0732">Signal</keyword>
<feature type="signal peptide" evidence="1">
    <location>
        <begin position="1"/>
        <end position="24"/>
    </location>
</feature>
<keyword evidence="3" id="KW-1185">Reference proteome</keyword>
<dbReference type="InterPro" id="IPR010870">
    <property type="entry name" value="Porin_O/P"/>
</dbReference>
<evidence type="ECO:0000313" key="3">
    <source>
        <dbReference type="Proteomes" id="UP000184212"/>
    </source>
</evidence>
<dbReference type="STRING" id="947013.SAMN04488109_3215"/>
<dbReference type="Pfam" id="PF07396">
    <property type="entry name" value="Porin_O_P"/>
    <property type="match status" value="1"/>
</dbReference>
<gene>
    <name evidence="2" type="ORF">SAMN04488109_3215</name>
</gene>
<dbReference type="Proteomes" id="UP000184212">
    <property type="component" value="Unassembled WGS sequence"/>
</dbReference>
<reference evidence="2 3" key="1">
    <citation type="submission" date="2016-11" db="EMBL/GenBank/DDBJ databases">
        <authorList>
            <person name="Jaros S."/>
            <person name="Januszkiewicz K."/>
            <person name="Wedrychowicz H."/>
        </authorList>
    </citation>
    <scope>NUCLEOTIDE SEQUENCE [LARGE SCALE GENOMIC DNA]</scope>
    <source>
        <strain evidence="2 3">DSM 24574</strain>
    </source>
</reference>
<organism evidence="2 3">
    <name type="scientific">Chryseolinea serpens</name>
    <dbReference type="NCBI Taxonomy" id="947013"/>
    <lineage>
        <taxon>Bacteria</taxon>
        <taxon>Pseudomonadati</taxon>
        <taxon>Bacteroidota</taxon>
        <taxon>Cytophagia</taxon>
        <taxon>Cytophagales</taxon>
        <taxon>Fulvivirgaceae</taxon>
        <taxon>Chryseolinea</taxon>
    </lineage>
</organism>
<protein>
    <submittedName>
        <fullName evidence="2">Opacity protein</fullName>
    </submittedName>
</protein>
<dbReference type="AlphaFoldDB" id="A0A1M5R720"/>
<evidence type="ECO:0000313" key="2">
    <source>
        <dbReference type="EMBL" id="SHH21799.1"/>
    </source>
</evidence>
<feature type="chain" id="PRO_5009913390" evidence="1">
    <location>
        <begin position="25"/>
        <end position="398"/>
    </location>
</feature>
<dbReference type="RefSeq" id="WP_073135926.1">
    <property type="nucleotide sequence ID" value="NZ_FQWQ01000002.1"/>
</dbReference>